<evidence type="ECO:0000313" key="8">
    <source>
        <dbReference type="EMBL" id="OIQ78510.1"/>
    </source>
</evidence>
<name>A0A1J5Q4B6_9ZZZZ</name>
<evidence type="ECO:0000256" key="6">
    <source>
        <dbReference type="SAM" id="Phobius"/>
    </source>
</evidence>
<evidence type="ECO:0000256" key="4">
    <source>
        <dbReference type="ARBA" id="ARBA00023157"/>
    </source>
</evidence>
<keyword evidence="8" id="KW-0808">Transferase</keyword>
<dbReference type="Pfam" id="PF13462">
    <property type="entry name" value="Thioredoxin_4"/>
    <property type="match status" value="1"/>
</dbReference>
<dbReference type="PANTHER" id="PTHR13887:SF14">
    <property type="entry name" value="DISULFIDE BOND FORMATION PROTEIN D"/>
    <property type="match status" value="1"/>
</dbReference>
<evidence type="ECO:0000256" key="2">
    <source>
        <dbReference type="ARBA" id="ARBA00022729"/>
    </source>
</evidence>
<dbReference type="InterPro" id="IPR012336">
    <property type="entry name" value="Thioredoxin-like_fold"/>
</dbReference>
<reference evidence="8" key="1">
    <citation type="submission" date="2016-10" db="EMBL/GenBank/DDBJ databases">
        <title>Sequence of Gallionella enrichment culture.</title>
        <authorList>
            <person name="Poehlein A."/>
            <person name="Muehling M."/>
            <person name="Daniel R."/>
        </authorList>
    </citation>
    <scope>NUCLEOTIDE SEQUENCE</scope>
</reference>
<accession>A0A1J5Q4B6</accession>
<gene>
    <name evidence="8" type="primary">pknE</name>
    <name evidence="8" type="ORF">GALL_397870</name>
</gene>
<keyword evidence="6" id="KW-1133">Transmembrane helix</keyword>
<keyword evidence="6" id="KW-0812">Transmembrane</keyword>
<keyword evidence="6" id="KW-0472">Membrane</keyword>
<sequence length="268" mass="27788">MPNDPRPTKAQRRDEARAEALQLRAQQKKKERRNRALAISGLGVAVLALVVVVVYILGQGNKPLLADVARPAGTTITGGIPVTKGAPAALSSDAIKTTTGVPVVSVYADFMCPNCGNFEKVNHADLDALQAAGTIVLDYHPIAILDASSTTQYSTRAAQTVAAVANGDPAHFVAYWDALFTNQPTEGSAGLSDAELATRASAAGVSQSVVDTFSKGTYTPWVAKATEQATTKDGVQGTPTILIDGTVWSGNWTTAGVLKSAIEAAAKG</sequence>
<evidence type="ECO:0000256" key="3">
    <source>
        <dbReference type="ARBA" id="ARBA00023002"/>
    </source>
</evidence>
<dbReference type="Gene3D" id="3.40.30.10">
    <property type="entry name" value="Glutaredoxin"/>
    <property type="match status" value="1"/>
</dbReference>
<feature type="domain" description="Thioredoxin-like fold" evidence="7">
    <location>
        <begin position="103"/>
        <end position="257"/>
    </location>
</feature>
<dbReference type="EMBL" id="MLJW01001386">
    <property type="protein sequence ID" value="OIQ78510.1"/>
    <property type="molecule type" value="Genomic_DNA"/>
</dbReference>
<dbReference type="AlphaFoldDB" id="A0A1J5Q4B6"/>
<evidence type="ECO:0000256" key="5">
    <source>
        <dbReference type="ARBA" id="ARBA00023284"/>
    </source>
</evidence>
<comment type="similarity">
    <text evidence="1">Belongs to the thioredoxin family. DsbA subfamily.</text>
</comment>
<keyword evidence="3" id="KW-0560">Oxidoreductase</keyword>
<keyword evidence="4" id="KW-1015">Disulfide bond</keyword>
<dbReference type="PANTHER" id="PTHR13887">
    <property type="entry name" value="GLUTATHIONE S-TRANSFERASE KAPPA"/>
    <property type="match status" value="1"/>
</dbReference>
<comment type="caution">
    <text evidence="8">The sequence shown here is derived from an EMBL/GenBank/DDBJ whole genome shotgun (WGS) entry which is preliminary data.</text>
</comment>
<feature type="transmembrane region" description="Helical" evidence="6">
    <location>
        <begin position="36"/>
        <end position="57"/>
    </location>
</feature>
<dbReference type="GO" id="GO:0016491">
    <property type="term" value="F:oxidoreductase activity"/>
    <property type="evidence" value="ECO:0007669"/>
    <property type="project" value="UniProtKB-KW"/>
</dbReference>
<dbReference type="InterPro" id="IPR036249">
    <property type="entry name" value="Thioredoxin-like_sf"/>
</dbReference>
<keyword evidence="8" id="KW-0418">Kinase</keyword>
<protein>
    <submittedName>
        <fullName evidence="8">Serine/threonine-protein kinase PknE</fullName>
        <ecNumber evidence="8">2.7.11.1</ecNumber>
    </submittedName>
</protein>
<evidence type="ECO:0000256" key="1">
    <source>
        <dbReference type="ARBA" id="ARBA00005791"/>
    </source>
</evidence>
<dbReference type="SUPFAM" id="SSF52833">
    <property type="entry name" value="Thioredoxin-like"/>
    <property type="match status" value="1"/>
</dbReference>
<keyword evidence="5" id="KW-0676">Redox-active center</keyword>
<dbReference type="GO" id="GO:0004674">
    <property type="term" value="F:protein serine/threonine kinase activity"/>
    <property type="evidence" value="ECO:0007669"/>
    <property type="project" value="UniProtKB-EC"/>
</dbReference>
<keyword evidence="2" id="KW-0732">Signal</keyword>
<dbReference type="CDD" id="cd02972">
    <property type="entry name" value="DsbA_family"/>
    <property type="match status" value="1"/>
</dbReference>
<proteinExistence type="inferred from homology"/>
<organism evidence="8">
    <name type="scientific">mine drainage metagenome</name>
    <dbReference type="NCBI Taxonomy" id="410659"/>
    <lineage>
        <taxon>unclassified sequences</taxon>
        <taxon>metagenomes</taxon>
        <taxon>ecological metagenomes</taxon>
    </lineage>
</organism>
<evidence type="ECO:0000259" key="7">
    <source>
        <dbReference type="Pfam" id="PF13462"/>
    </source>
</evidence>
<dbReference type="EC" id="2.7.11.1" evidence="8"/>